<sequence length="488" mass="53253">MRRSLEGLLLEAAGTPHESIEDVMSWSGSLALDRRDPLRKYREAFAIPLSGAIAPDTDRGGDAHGADGAMPENGAVAAVAGGGEAVYLCGNSLGLQPRRARERVLQHLEQWSQLGVVGHFQGGEPWMPIEDRAIDAGGADIVGALPVEVVYMNTLTVNLHLMMIAFYQPTSQRYRILMEADAFPSDRYAVTSHVACRGLDPDDALVFLRPAAGSSGHYRIEDIEACIREHASDVALILLPGVHYLTGQVLPMEHIVRAARAASPDVRVGFDLAHAVGNVPLRLHDWGPDFACWCSYKYLNGGPGAVAGCFVHERHAHRTGADGVPRFSGWWANRRESRFRMLPVQELAAGAVGFQLSNPPVLSLMPVIASLELIRDAGGMQALRRKSVLLTGYLELLLRRRLADQLRVLTPSDRDERGCQLSLQLTGVLALAEVHTRLLRHGVVCDVREPDVLRVAPVPLYNTFADAHRFCDVLEAVLVALRAPDAKK</sequence>
<evidence type="ECO:0000313" key="6">
    <source>
        <dbReference type="EMBL" id="KAK4535940.1"/>
    </source>
</evidence>
<dbReference type="EMBL" id="JANCYW010000006">
    <property type="protein sequence ID" value="KAK4535940.1"/>
    <property type="molecule type" value="Genomic_DNA"/>
</dbReference>
<comment type="cofactor">
    <cofactor evidence="4 5">
        <name>pyridoxal 5'-phosphate</name>
        <dbReference type="ChEBI" id="CHEBI:597326"/>
    </cofactor>
</comment>
<feature type="binding site" evidence="4">
    <location>
        <position position="274"/>
    </location>
    <ligand>
        <name>pyridoxal 5'-phosphate</name>
        <dbReference type="ChEBI" id="CHEBI:597326"/>
    </ligand>
</feature>
<evidence type="ECO:0000256" key="4">
    <source>
        <dbReference type="HAMAP-Rule" id="MF_03017"/>
    </source>
</evidence>
<gene>
    <name evidence="4" type="primary">KYNU</name>
    <name evidence="6" type="ORF">CDCA_CDCA06G1965</name>
</gene>
<dbReference type="Gene3D" id="3.90.1150.10">
    <property type="entry name" value="Aspartate Aminotransferase, domain 1"/>
    <property type="match status" value="1"/>
</dbReference>
<evidence type="ECO:0000256" key="3">
    <source>
        <dbReference type="ARBA" id="ARBA00022898"/>
    </source>
</evidence>
<comment type="caution">
    <text evidence="4">Lacks conserved residue(s) required for the propagation of feature annotation.</text>
</comment>
<dbReference type="NCBIfam" id="TIGR01814">
    <property type="entry name" value="kynureninase"/>
    <property type="match status" value="1"/>
</dbReference>
<dbReference type="InterPro" id="IPR010111">
    <property type="entry name" value="Kynureninase"/>
</dbReference>
<dbReference type="AlphaFoldDB" id="A0AAV9IUG6"/>
<dbReference type="GO" id="GO:0030170">
    <property type="term" value="F:pyridoxal phosphate binding"/>
    <property type="evidence" value="ECO:0007669"/>
    <property type="project" value="UniProtKB-UniRule"/>
</dbReference>
<dbReference type="InterPro" id="IPR015421">
    <property type="entry name" value="PyrdxlP-dep_Trfase_major"/>
</dbReference>
<dbReference type="InterPro" id="IPR015424">
    <property type="entry name" value="PyrdxlP-dep_Trfase"/>
</dbReference>
<feature type="modified residue" description="N6-(pyridoxal phosphate)lysine" evidence="4">
    <location>
        <position position="297"/>
    </location>
</feature>
<evidence type="ECO:0000256" key="5">
    <source>
        <dbReference type="PIRNR" id="PIRNR038800"/>
    </source>
</evidence>
<dbReference type="HAMAP" id="MF_01970">
    <property type="entry name" value="Kynureninase"/>
    <property type="match status" value="1"/>
</dbReference>
<comment type="catalytic activity">
    <reaction evidence="5">
        <text>3-hydroxy-L-kynurenine + H2O = 3-hydroxyanthranilate + L-alanine + H(+)</text>
        <dbReference type="Rhea" id="RHEA:25143"/>
        <dbReference type="ChEBI" id="CHEBI:15377"/>
        <dbReference type="ChEBI" id="CHEBI:15378"/>
        <dbReference type="ChEBI" id="CHEBI:36559"/>
        <dbReference type="ChEBI" id="CHEBI:57972"/>
        <dbReference type="ChEBI" id="CHEBI:58125"/>
        <dbReference type="EC" id="3.7.1.3"/>
    </reaction>
</comment>
<feature type="binding site" evidence="4">
    <location>
        <position position="155"/>
    </location>
    <ligand>
        <name>pyridoxal 5'-phosphate</name>
        <dbReference type="ChEBI" id="CHEBI:597326"/>
    </ligand>
</feature>
<dbReference type="Gene3D" id="3.40.640.10">
    <property type="entry name" value="Type I PLP-dependent aspartate aminotransferase-like (Major domain)"/>
    <property type="match status" value="1"/>
</dbReference>
<dbReference type="GO" id="GO:0005737">
    <property type="term" value="C:cytoplasm"/>
    <property type="evidence" value="ECO:0007669"/>
    <property type="project" value="UniProtKB-SubCell"/>
</dbReference>
<feature type="binding site" evidence="4">
    <location>
        <position position="271"/>
    </location>
    <ligand>
        <name>pyridoxal 5'-phosphate</name>
        <dbReference type="ChEBI" id="CHEBI:597326"/>
    </ligand>
</feature>
<keyword evidence="2 4" id="KW-0378">Hydrolase</keyword>
<keyword evidence="1 4" id="KW-0662">Pyridine nucleotide biosynthesis</keyword>
<comment type="subcellular location">
    <subcellularLocation>
        <location evidence="4 5">Cytoplasm</location>
    </subcellularLocation>
</comment>
<evidence type="ECO:0000256" key="2">
    <source>
        <dbReference type="ARBA" id="ARBA00022801"/>
    </source>
</evidence>
<feature type="binding site" evidence="4">
    <location>
        <position position="156"/>
    </location>
    <ligand>
        <name>pyridoxal 5'-phosphate</name>
        <dbReference type="ChEBI" id="CHEBI:597326"/>
    </ligand>
</feature>
<comment type="pathway">
    <text evidence="4 5">Amino-acid degradation; L-kynurenine degradation; L-alanine and anthranilate from L-kynurenine: step 1/1.</text>
</comment>
<feature type="binding site" evidence="4">
    <location>
        <position position="358"/>
    </location>
    <ligand>
        <name>pyridoxal 5'-phosphate</name>
        <dbReference type="ChEBI" id="CHEBI:597326"/>
    </ligand>
</feature>
<evidence type="ECO:0000313" key="7">
    <source>
        <dbReference type="Proteomes" id="UP001301350"/>
    </source>
</evidence>
<comment type="subunit">
    <text evidence="4 5">Homodimer.</text>
</comment>
<comment type="similarity">
    <text evidence="4 5">Belongs to the kynureninase family.</text>
</comment>
<dbReference type="GO" id="GO:0034354">
    <property type="term" value="P:'de novo' NAD+ biosynthetic process from L-tryptophan"/>
    <property type="evidence" value="ECO:0007669"/>
    <property type="project" value="UniProtKB-UniRule"/>
</dbReference>
<dbReference type="InterPro" id="IPR015422">
    <property type="entry name" value="PyrdxlP-dep_Trfase_small"/>
</dbReference>
<dbReference type="PANTHER" id="PTHR14084:SF0">
    <property type="entry name" value="KYNURENINASE"/>
    <property type="match status" value="1"/>
</dbReference>
<dbReference type="PIRSF" id="PIRSF038800">
    <property type="entry name" value="KYNU"/>
    <property type="match status" value="1"/>
</dbReference>
<comment type="catalytic activity">
    <reaction evidence="4 5">
        <text>L-kynurenine + H2O = anthranilate + L-alanine + H(+)</text>
        <dbReference type="Rhea" id="RHEA:16813"/>
        <dbReference type="ChEBI" id="CHEBI:15377"/>
        <dbReference type="ChEBI" id="CHEBI:15378"/>
        <dbReference type="ChEBI" id="CHEBI:16567"/>
        <dbReference type="ChEBI" id="CHEBI:57959"/>
        <dbReference type="ChEBI" id="CHEBI:57972"/>
        <dbReference type="EC" id="3.7.1.3"/>
    </reaction>
</comment>
<dbReference type="Proteomes" id="UP001301350">
    <property type="component" value="Unassembled WGS sequence"/>
</dbReference>
<comment type="function">
    <text evidence="4 5">Catalyzes the cleavage of L-kynurenine (L-Kyn) and L-3-hydroxykynurenine (L-3OHKyn) into anthranilic acid (AA) and 3-hydroxyanthranilic acid (3-OHAA), respectively.</text>
</comment>
<dbReference type="EC" id="3.7.1.3" evidence="4 5"/>
<dbReference type="GO" id="GO:0097053">
    <property type="term" value="P:L-kynurenine catabolic process"/>
    <property type="evidence" value="ECO:0007669"/>
    <property type="project" value="UniProtKB-UniRule"/>
</dbReference>
<comment type="pathway">
    <text evidence="4 5">Cofactor biosynthesis; NAD(+) biosynthesis; quinolinate from L-kynurenine: step 2/3.</text>
</comment>
<dbReference type="PANTHER" id="PTHR14084">
    <property type="entry name" value="KYNURENINASE"/>
    <property type="match status" value="1"/>
</dbReference>
<organism evidence="6 7">
    <name type="scientific">Cyanidium caldarium</name>
    <name type="common">Red alga</name>
    <dbReference type="NCBI Taxonomy" id="2771"/>
    <lineage>
        <taxon>Eukaryota</taxon>
        <taxon>Rhodophyta</taxon>
        <taxon>Bangiophyceae</taxon>
        <taxon>Cyanidiales</taxon>
        <taxon>Cyanidiaceae</taxon>
        <taxon>Cyanidium</taxon>
    </lineage>
</organism>
<keyword evidence="4 5" id="KW-0963">Cytoplasm</keyword>
<keyword evidence="3 4" id="KW-0663">Pyridoxal phosphate</keyword>
<dbReference type="GO" id="GO:0019441">
    <property type="term" value="P:L-tryptophan catabolic process to kynurenine"/>
    <property type="evidence" value="ECO:0007669"/>
    <property type="project" value="TreeGrafter"/>
</dbReference>
<evidence type="ECO:0000256" key="1">
    <source>
        <dbReference type="ARBA" id="ARBA00022642"/>
    </source>
</evidence>
<dbReference type="GO" id="GO:0019805">
    <property type="term" value="P:quinolinate biosynthetic process"/>
    <property type="evidence" value="ECO:0007669"/>
    <property type="project" value="UniProtKB-UniRule"/>
</dbReference>
<protein>
    <recommendedName>
        <fullName evidence="4 5">Kynureninase</fullName>
        <ecNumber evidence="4 5">3.7.1.3</ecNumber>
    </recommendedName>
    <alternativeName>
        <fullName evidence="4">L-kynurenine hydrolase</fullName>
    </alternativeName>
</protein>
<name>A0AAV9IUG6_CYACA</name>
<keyword evidence="7" id="KW-1185">Reference proteome</keyword>
<feature type="binding site" evidence="4">
    <location>
        <position position="330"/>
    </location>
    <ligand>
        <name>pyridoxal 5'-phosphate</name>
        <dbReference type="ChEBI" id="CHEBI:597326"/>
    </ligand>
</feature>
<dbReference type="SUPFAM" id="SSF53383">
    <property type="entry name" value="PLP-dependent transferases"/>
    <property type="match status" value="1"/>
</dbReference>
<dbReference type="GO" id="GO:0043420">
    <property type="term" value="P:anthranilate metabolic process"/>
    <property type="evidence" value="ECO:0007669"/>
    <property type="project" value="UniProtKB-UniRule"/>
</dbReference>
<dbReference type="GO" id="GO:0030429">
    <property type="term" value="F:kynureninase activity"/>
    <property type="evidence" value="ECO:0007669"/>
    <property type="project" value="UniProtKB-UniRule"/>
</dbReference>
<accession>A0AAV9IUG6</accession>
<feature type="binding site" evidence="4">
    <location>
        <begin position="183"/>
        <end position="186"/>
    </location>
    <ligand>
        <name>pyridoxal 5'-phosphate</name>
        <dbReference type="ChEBI" id="CHEBI:597326"/>
    </ligand>
</feature>
<dbReference type="FunFam" id="3.40.640.10:FF:000031">
    <property type="entry name" value="Kynureninase"/>
    <property type="match status" value="1"/>
</dbReference>
<reference evidence="6 7" key="1">
    <citation type="submission" date="2022-07" db="EMBL/GenBank/DDBJ databases">
        <title>Genome-wide signatures of adaptation to extreme environments.</title>
        <authorList>
            <person name="Cho C.H."/>
            <person name="Yoon H.S."/>
        </authorList>
    </citation>
    <scope>NUCLEOTIDE SEQUENCE [LARGE SCALE GENOMIC DNA]</scope>
    <source>
        <strain evidence="6 7">DBV 063 E5</strain>
    </source>
</reference>
<proteinExistence type="inferred from homology"/>
<comment type="caution">
    <text evidence="6">The sequence shown here is derived from an EMBL/GenBank/DDBJ whole genome shotgun (WGS) entry which is preliminary data.</text>
</comment>
<dbReference type="Pfam" id="PF22580">
    <property type="entry name" value="KYNU_C"/>
    <property type="match status" value="1"/>
</dbReference>
<feature type="binding site" evidence="4">
    <location>
        <position position="296"/>
    </location>
    <ligand>
        <name>pyridoxal 5'-phosphate</name>
        <dbReference type="ChEBI" id="CHEBI:597326"/>
    </ligand>
</feature>